<dbReference type="InterPro" id="IPR019734">
    <property type="entry name" value="TPR_rpt"/>
</dbReference>
<dbReference type="InterPro" id="IPR004358">
    <property type="entry name" value="Sig_transdc_His_kin-like_C"/>
</dbReference>
<keyword evidence="12" id="KW-1185">Reference proteome</keyword>
<dbReference type="InterPro" id="IPR011990">
    <property type="entry name" value="TPR-like_helical_dom_sf"/>
</dbReference>
<keyword evidence="6" id="KW-0802">TPR repeat</keyword>
<dbReference type="OrthoDB" id="9808898at2"/>
<evidence type="ECO:0000256" key="9">
    <source>
        <dbReference type="SAM" id="SignalP"/>
    </source>
</evidence>
<dbReference type="InterPro" id="IPR036097">
    <property type="entry name" value="HisK_dim/P_sf"/>
</dbReference>
<name>A0A399T5G4_9BACT</name>
<feature type="transmembrane region" description="Helical" evidence="8">
    <location>
        <begin position="469"/>
        <end position="488"/>
    </location>
</feature>
<proteinExistence type="predicted"/>
<keyword evidence="9" id="KW-0732">Signal</keyword>
<feature type="chain" id="PRO_5017432435" description="histidine kinase" evidence="9">
    <location>
        <begin position="20"/>
        <end position="745"/>
    </location>
</feature>
<evidence type="ECO:0000256" key="8">
    <source>
        <dbReference type="SAM" id="Phobius"/>
    </source>
</evidence>
<dbReference type="PANTHER" id="PTHR43047">
    <property type="entry name" value="TWO-COMPONENT HISTIDINE PROTEIN KINASE"/>
    <property type="match status" value="1"/>
</dbReference>
<evidence type="ECO:0000313" key="11">
    <source>
        <dbReference type="EMBL" id="RIJ50194.1"/>
    </source>
</evidence>
<evidence type="ECO:0000259" key="10">
    <source>
        <dbReference type="PROSITE" id="PS50109"/>
    </source>
</evidence>
<evidence type="ECO:0000256" key="1">
    <source>
        <dbReference type="ARBA" id="ARBA00000085"/>
    </source>
</evidence>
<organism evidence="11 12">
    <name type="scientific">Maribellus luteus</name>
    <dbReference type="NCBI Taxonomy" id="2305463"/>
    <lineage>
        <taxon>Bacteria</taxon>
        <taxon>Pseudomonadati</taxon>
        <taxon>Bacteroidota</taxon>
        <taxon>Bacteroidia</taxon>
        <taxon>Marinilabiliales</taxon>
        <taxon>Prolixibacteraceae</taxon>
        <taxon>Maribellus</taxon>
    </lineage>
</organism>
<feature type="repeat" description="TPR" evidence="6">
    <location>
        <begin position="296"/>
        <end position="329"/>
    </location>
</feature>
<dbReference type="Pfam" id="PF13424">
    <property type="entry name" value="TPR_12"/>
    <property type="match status" value="2"/>
</dbReference>
<feature type="coiled-coil region" evidence="7">
    <location>
        <begin position="430"/>
        <end position="463"/>
    </location>
</feature>
<dbReference type="PROSITE" id="PS50109">
    <property type="entry name" value="HIS_KIN"/>
    <property type="match status" value="1"/>
</dbReference>
<dbReference type="InterPro" id="IPR003594">
    <property type="entry name" value="HATPase_dom"/>
</dbReference>
<dbReference type="PROSITE" id="PS50005">
    <property type="entry name" value="TPR"/>
    <property type="match status" value="3"/>
</dbReference>
<reference evidence="11 12" key="1">
    <citation type="submission" date="2018-08" db="EMBL/GenBank/DDBJ databases">
        <title>Pallidiluteibacterium maritimus gen. nov., sp. nov., isolated from coastal sediment.</title>
        <authorList>
            <person name="Zhou L.Y."/>
        </authorList>
    </citation>
    <scope>NUCLEOTIDE SEQUENCE [LARGE SCALE GENOMIC DNA]</scope>
    <source>
        <strain evidence="11 12">XSD2</strain>
    </source>
</reference>
<keyword evidence="8" id="KW-1133">Transmembrane helix</keyword>
<dbReference type="SUPFAM" id="SSF47384">
    <property type="entry name" value="Homodimeric domain of signal transducing histidine kinase"/>
    <property type="match status" value="1"/>
</dbReference>
<dbReference type="InterPro" id="IPR005467">
    <property type="entry name" value="His_kinase_dom"/>
</dbReference>
<sequence length="745" mass="85322">MLSNYLTPFIILFFFATNAAGTNVSTEVDTARLTQVLSYANELQEADKDSAHILFNHALSVADDIISQKKYPKETINEVIYRKAKILHDIADYYYGQKYDYDKALEYLLQAIELAQKLYDNEREQIQKEIYLKTLANSMLTLGAVYFNKADYHNSAEYYNRGLENARLVNDSLMQSRALLNLGMVFHNRGMYTEAIQNYYTAIGIFEHFNDKKGVAICNLSIGNIMRRQNSPEKAIESYTKALEVFNELKDEHGVSSCYNNLAICYSNLEDYDKALELYNRSLELDLQRGRKAKAAFTYANIAALYEAKKEFGTAIDYVKRSMQLNKKSQTPRNLMGSYLNLSGTYLSMVEDSADVLRSNPGYLDTIVNYGEKGLVLADSLDLIVEKAAALNILKAGYSLKKKYRKAYELSSELSVLRDSIFDSEKTKVMAEAEAKYETEKKEQQIKQQKHELEHQQMELQHTRRFRNLLGAIVVLMVVMILLVYYDYNRNKKAHKILDEKSNLIEQQNGKITRQKDQLEAANQQLTELLRFKEKLTGMIVHDLKNPLNNILNSHHIDDLSFREQLIRQSGFDMLNLTQNILDVYRLEESQMTITKKPCNVLGILQENTLELTLYIAEKKLALDFPEDEPMVYADAKLLRRIFSNLLSNAVKYAKPGSTITVTKRMETGNLVRLGVHNLGPVIPPAQQETIFKRFRQYESRDMGTNTSTGLGLSFCKMAVEIHSGEIGVQSDEDGTEFWFTLPGQ</sequence>
<keyword evidence="8" id="KW-0812">Transmembrane</keyword>
<dbReference type="EMBL" id="QWGR01000002">
    <property type="protein sequence ID" value="RIJ50194.1"/>
    <property type="molecule type" value="Genomic_DNA"/>
</dbReference>
<evidence type="ECO:0000256" key="7">
    <source>
        <dbReference type="SAM" id="Coils"/>
    </source>
</evidence>
<dbReference type="Pfam" id="PF02518">
    <property type="entry name" value="HATPase_c"/>
    <property type="match status" value="1"/>
</dbReference>
<dbReference type="SUPFAM" id="SSF55874">
    <property type="entry name" value="ATPase domain of HSP90 chaperone/DNA topoisomerase II/histidine kinase"/>
    <property type="match status" value="1"/>
</dbReference>
<dbReference type="Proteomes" id="UP000265926">
    <property type="component" value="Unassembled WGS sequence"/>
</dbReference>
<evidence type="ECO:0000256" key="5">
    <source>
        <dbReference type="ARBA" id="ARBA00022777"/>
    </source>
</evidence>
<dbReference type="AlphaFoldDB" id="A0A399T5G4"/>
<dbReference type="Gene3D" id="1.25.40.10">
    <property type="entry name" value="Tetratricopeptide repeat domain"/>
    <property type="match status" value="2"/>
</dbReference>
<dbReference type="Gene3D" id="3.30.565.10">
    <property type="entry name" value="Histidine kinase-like ATPase, C-terminal domain"/>
    <property type="match status" value="1"/>
</dbReference>
<keyword evidence="7" id="KW-0175">Coiled coil</keyword>
<accession>A0A399T5G4</accession>
<evidence type="ECO:0000256" key="2">
    <source>
        <dbReference type="ARBA" id="ARBA00012438"/>
    </source>
</evidence>
<dbReference type="SMART" id="SM00387">
    <property type="entry name" value="HATPase_c"/>
    <property type="match status" value="1"/>
</dbReference>
<feature type="coiled-coil region" evidence="7">
    <location>
        <begin position="498"/>
        <end position="536"/>
    </location>
</feature>
<feature type="repeat" description="TPR" evidence="6">
    <location>
        <begin position="256"/>
        <end position="289"/>
    </location>
</feature>
<evidence type="ECO:0000313" key="12">
    <source>
        <dbReference type="Proteomes" id="UP000265926"/>
    </source>
</evidence>
<feature type="repeat" description="TPR" evidence="6">
    <location>
        <begin position="176"/>
        <end position="209"/>
    </location>
</feature>
<evidence type="ECO:0000256" key="4">
    <source>
        <dbReference type="ARBA" id="ARBA00022679"/>
    </source>
</evidence>
<protein>
    <recommendedName>
        <fullName evidence="2">histidine kinase</fullName>
        <ecNumber evidence="2">2.7.13.3</ecNumber>
    </recommendedName>
</protein>
<dbReference type="PROSITE" id="PS50293">
    <property type="entry name" value="TPR_REGION"/>
    <property type="match status" value="1"/>
</dbReference>
<feature type="domain" description="Histidine kinase" evidence="10">
    <location>
        <begin position="539"/>
        <end position="745"/>
    </location>
</feature>
<keyword evidence="8" id="KW-0472">Membrane</keyword>
<keyword evidence="5" id="KW-0418">Kinase</keyword>
<dbReference type="Gene3D" id="1.10.287.130">
    <property type="match status" value="1"/>
</dbReference>
<dbReference type="EC" id="2.7.13.3" evidence="2"/>
<dbReference type="SUPFAM" id="SSF48452">
    <property type="entry name" value="TPR-like"/>
    <property type="match status" value="2"/>
</dbReference>
<dbReference type="GO" id="GO:0000155">
    <property type="term" value="F:phosphorelay sensor kinase activity"/>
    <property type="evidence" value="ECO:0007669"/>
    <property type="project" value="InterPro"/>
</dbReference>
<dbReference type="CDD" id="cd00082">
    <property type="entry name" value="HisKA"/>
    <property type="match status" value="1"/>
</dbReference>
<evidence type="ECO:0000256" key="6">
    <source>
        <dbReference type="PROSITE-ProRule" id="PRU00339"/>
    </source>
</evidence>
<dbReference type="PRINTS" id="PR00344">
    <property type="entry name" value="BCTRLSENSOR"/>
</dbReference>
<comment type="caution">
    <text evidence="11">The sequence shown here is derived from an EMBL/GenBank/DDBJ whole genome shotgun (WGS) entry which is preliminary data.</text>
</comment>
<dbReference type="InterPro" id="IPR036890">
    <property type="entry name" value="HATPase_C_sf"/>
</dbReference>
<evidence type="ECO:0000256" key="3">
    <source>
        <dbReference type="ARBA" id="ARBA00022553"/>
    </source>
</evidence>
<keyword evidence="4" id="KW-0808">Transferase</keyword>
<gene>
    <name evidence="11" type="ORF">D1614_05470</name>
</gene>
<keyword evidence="3" id="KW-0597">Phosphoprotein</keyword>
<dbReference type="SMART" id="SM00028">
    <property type="entry name" value="TPR"/>
    <property type="match status" value="6"/>
</dbReference>
<dbReference type="InterPro" id="IPR003661">
    <property type="entry name" value="HisK_dim/P_dom"/>
</dbReference>
<feature type="signal peptide" evidence="9">
    <location>
        <begin position="1"/>
        <end position="19"/>
    </location>
</feature>
<comment type="catalytic activity">
    <reaction evidence="1">
        <text>ATP + protein L-histidine = ADP + protein N-phospho-L-histidine.</text>
        <dbReference type="EC" id="2.7.13.3"/>
    </reaction>
</comment>
<dbReference type="RefSeq" id="WP_119436881.1">
    <property type="nucleotide sequence ID" value="NZ_QWGR01000002.1"/>
</dbReference>